<dbReference type="InterPro" id="IPR000960">
    <property type="entry name" value="Flavin_mOase"/>
</dbReference>
<reference evidence="9 10" key="1">
    <citation type="submission" date="2018-05" db="EMBL/GenBank/DDBJ databases">
        <authorList>
            <person name="Lanie J.A."/>
            <person name="Ng W.-L."/>
            <person name="Kazmierczak K.M."/>
            <person name="Andrzejewski T.M."/>
            <person name="Davidsen T.M."/>
            <person name="Wayne K.J."/>
            <person name="Tettelin H."/>
            <person name="Glass J.I."/>
            <person name="Rusch D."/>
            <person name="Podicherti R."/>
            <person name="Tsui H.-C.T."/>
            <person name="Winkler M.E."/>
        </authorList>
    </citation>
    <scope>NUCLEOTIDE SEQUENCE [LARGE SCALE GENOMIC DNA]</scope>
    <source>
        <strain evidence="9 10">BUT-10</strain>
    </source>
</reference>
<gene>
    <name evidence="9" type="ORF">DJ019_08085</name>
</gene>
<keyword evidence="7 9" id="KW-0503">Monooxygenase</keyword>
<evidence type="ECO:0000256" key="2">
    <source>
        <dbReference type="ARBA" id="ARBA00010139"/>
    </source>
</evidence>
<dbReference type="OrthoDB" id="312624at2"/>
<evidence type="ECO:0000256" key="1">
    <source>
        <dbReference type="ARBA" id="ARBA00001974"/>
    </source>
</evidence>
<dbReference type="PANTHER" id="PTHR43098:SF3">
    <property type="entry name" value="L-ORNITHINE N(5)-MONOOXYGENASE-RELATED"/>
    <property type="match status" value="1"/>
</dbReference>
<dbReference type="Gene3D" id="3.50.50.60">
    <property type="entry name" value="FAD/NAD(P)-binding domain"/>
    <property type="match status" value="2"/>
</dbReference>
<evidence type="ECO:0000313" key="10">
    <source>
        <dbReference type="Proteomes" id="UP000249524"/>
    </source>
</evidence>
<dbReference type="RefSeq" id="WP_111275448.1">
    <property type="nucleotide sequence ID" value="NZ_QFYS01000002.1"/>
</dbReference>
<sequence>MTDAAAPSPSAEPFEVIVVGAGFSGLYQLRRLRELGFRVRLLEAAPDLGGIWYWNCYPGARVDSHVPLYEYSDPELWRDWCWSERFPAWAELRRYFEYVDRKLDLQKDIQFGCRVEGARFDDTRHTWQVRTNTGQTLETRFLLMCTGFAAKPYTPDLPGLDRFEGLAHHTALWPQDGLDMAGKRVGVLGTGASGVQVVQEAAAVAREVVVFQRTPIIALPMRQRRLSREDQAALKQEYPARFASRPLNFGGFDFKRIGGESALAASEEERRRVYETCWAAGGFAFWSATFGDILTNMASNRTAYDFWREKVHERVEDPVVAETLAPSEPPHPFGVKRPSLEQTYYDVFNQPNVTLVDLRADPIRDVTATGVRTAQRGHDLDLLVLATGFDAVTGGLTQIDIRGPSGASLAETWAAGAATYLGMATKGFPNLLFLYGPQSPSGFCNGPSCAELQGEHVVRLLAHLRAGGYHRLEAKASAQAAWSQHVEDAGAMTLFPYADSWYLGANIPGKPRQFLNYPGGLPLYLQACEASAAAGYDGFDLSR</sequence>
<evidence type="ECO:0000256" key="6">
    <source>
        <dbReference type="ARBA" id="ARBA00023002"/>
    </source>
</evidence>
<protein>
    <recommendedName>
        <fullName evidence="8">Trimethylamine monooxygenase</fullName>
    </recommendedName>
</protein>
<keyword evidence="10" id="KW-1185">Reference proteome</keyword>
<name>A0A328BMQ4_9CAUL</name>
<evidence type="ECO:0000256" key="8">
    <source>
        <dbReference type="ARBA" id="ARBA00035159"/>
    </source>
</evidence>
<dbReference type="PRINTS" id="PR00370">
    <property type="entry name" value="FMOXYGENASE"/>
</dbReference>
<evidence type="ECO:0000256" key="5">
    <source>
        <dbReference type="ARBA" id="ARBA00022857"/>
    </source>
</evidence>
<dbReference type="AlphaFoldDB" id="A0A328BMQ4"/>
<dbReference type="GO" id="GO:0004499">
    <property type="term" value="F:N,N-dimethylaniline monooxygenase activity"/>
    <property type="evidence" value="ECO:0007669"/>
    <property type="project" value="InterPro"/>
</dbReference>
<keyword evidence="4" id="KW-0274">FAD</keyword>
<dbReference type="InterPro" id="IPR050775">
    <property type="entry name" value="FAD-binding_Monooxygenases"/>
</dbReference>
<dbReference type="InterPro" id="IPR036188">
    <property type="entry name" value="FAD/NAD-bd_sf"/>
</dbReference>
<comment type="caution">
    <text evidence="9">The sequence shown here is derived from an EMBL/GenBank/DDBJ whole genome shotgun (WGS) entry which is preliminary data.</text>
</comment>
<dbReference type="SUPFAM" id="SSF51905">
    <property type="entry name" value="FAD/NAD(P)-binding domain"/>
    <property type="match status" value="2"/>
</dbReference>
<comment type="cofactor">
    <cofactor evidence="1">
        <name>FAD</name>
        <dbReference type="ChEBI" id="CHEBI:57692"/>
    </cofactor>
</comment>
<dbReference type="PANTHER" id="PTHR43098">
    <property type="entry name" value="L-ORNITHINE N(5)-MONOOXYGENASE-RELATED"/>
    <property type="match status" value="1"/>
</dbReference>
<evidence type="ECO:0000313" key="9">
    <source>
        <dbReference type="EMBL" id="RAK67839.1"/>
    </source>
</evidence>
<proteinExistence type="inferred from homology"/>
<organism evidence="9 10">
    <name type="scientific">Phenylobacterium kunshanense</name>
    <dbReference type="NCBI Taxonomy" id="1445034"/>
    <lineage>
        <taxon>Bacteria</taxon>
        <taxon>Pseudomonadati</taxon>
        <taxon>Pseudomonadota</taxon>
        <taxon>Alphaproteobacteria</taxon>
        <taxon>Caulobacterales</taxon>
        <taxon>Caulobacteraceae</taxon>
        <taxon>Phenylobacterium</taxon>
    </lineage>
</organism>
<keyword evidence="3" id="KW-0285">Flavoprotein</keyword>
<dbReference type="EMBL" id="QFYS01000002">
    <property type="protein sequence ID" value="RAK67839.1"/>
    <property type="molecule type" value="Genomic_DNA"/>
</dbReference>
<dbReference type="InterPro" id="IPR020946">
    <property type="entry name" value="Flavin_mOase-like"/>
</dbReference>
<evidence type="ECO:0000256" key="4">
    <source>
        <dbReference type="ARBA" id="ARBA00022827"/>
    </source>
</evidence>
<dbReference type="Pfam" id="PF00743">
    <property type="entry name" value="FMO-like"/>
    <property type="match status" value="1"/>
</dbReference>
<dbReference type="GO" id="GO:0050661">
    <property type="term" value="F:NADP binding"/>
    <property type="evidence" value="ECO:0007669"/>
    <property type="project" value="InterPro"/>
</dbReference>
<dbReference type="Proteomes" id="UP000249524">
    <property type="component" value="Unassembled WGS sequence"/>
</dbReference>
<evidence type="ECO:0000256" key="3">
    <source>
        <dbReference type="ARBA" id="ARBA00022630"/>
    </source>
</evidence>
<comment type="similarity">
    <text evidence="2">Belongs to the FAD-binding monooxygenase family.</text>
</comment>
<accession>A0A328BMQ4</accession>
<dbReference type="GO" id="GO:0050660">
    <property type="term" value="F:flavin adenine dinucleotide binding"/>
    <property type="evidence" value="ECO:0007669"/>
    <property type="project" value="InterPro"/>
</dbReference>
<keyword evidence="5" id="KW-0521">NADP</keyword>
<evidence type="ECO:0000256" key="7">
    <source>
        <dbReference type="ARBA" id="ARBA00023033"/>
    </source>
</evidence>
<keyword evidence="6" id="KW-0560">Oxidoreductase</keyword>